<feature type="compositionally biased region" description="Low complexity" evidence="1">
    <location>
        <begin position="32"/>
        <end position="45"/>
    </location>
</feature>
<dbReference type="AlphaFoldDB" id="A0A427XYT8"/>
<feature type="region of interest" description="Disordered" evidence="1">
    <location>
        <begin position="104"/>
        <end position="129"/>
    </location>
</feature>
<proteinExistence type="predicted"/>
<comment type="caution">
    <text evidence="2">The sequence shown here is derived from an EMBL/GenBank/DDBJ whole genome shotgun (WGS) entry which is preliminary data.</text>
</comment>
<organism evidence="2 3">
    <name type="scientific">Saitozyma podzolica</name>
    <dbReference type="NCBI Taxonomy" id="1890683"/>
    <lineage>
        <taxon>Eukaryota</taxon>
        <taxon>Fungi</taxon>
        <taxon>Dikarya</taxon>
        <taxon>Basidiomycota</taxon>
        <taxon>Agaricomycotina</taxon>
        <taxon>Tremellomycetes</taxon>
        <taxon>Tremellales</taxon>
        <taxon>Trimorphomycetaceae</taxon>
        <taxon>Saitozyma</taxon>
    </lineage>
</organism>
<dbReference type="OrthoDB" id="2592750at2759"/>
<dbReference type="EMBL" id="RSCD01000022">
    <property type="protein sequence ID" value="RSH83967.1"/>
    <property type="molecule type" value="Genomic_DNA"/>
</dbReference>
<sequence>MPSSITHPEPAPDSGITDDHTLANPCTPPPSLTTDTSSSTYYSRPTLLSLAQSPLSRPPNPVRLNSFSAILRRGTVDDSKWGIDEEHSDILDGKPIAACLPIPVPVPDRKTNGGSKTSTSTSSRASSVDSVSGPAEVLFAFQSMERAAPILINFNQPDPFGQAKLRPDLGDQCRRPSAVFQTFPSSISRDSSSTSLASMAANSMGDRFSSLRETNLRGIRSKSRSGSVSSTGSGSSFGNGNGLNPFAPPFPLPNTTPAAITPPREPAPSLPLPKTLPASLPKRPGPIAPVFVKRESATLPQPMAVKDVAPLGSDWSGEAALSGNEKRRRASEMGLGVGVGVGAGFGVAMQRSLGVPIKPRLSSVTAGFTHSGGPQLPGEHRPERLVRLGQSLRQSMAVKGAAIKTQ</sequence>
<keyword evidence="3" id="KW-1185">Reference proteome</keyword>
<protein>
    <submittedName>
        <fullName evidence="2">Uncharacterized protein</fullName>
    </submittedName>
</protein>
<feature type="compositionally biased region" description="Low complexity" evidence="1">
    <location>
        <begin position="115"/>
        <end position="129"/>
    </location>
</feature>
<accession>A0A427XYT8</accession>
<reference evidence="2 3" key="1">
    <citation type="submission" date="2018-11" db="EMBL/GenBank/DDBJ databases">
        <title>Genome sequence of Saitozyma podzolica DSM 27192.</title>
        <authorList>
            <person name="Aliyu H."/>
            <person name="Gorte O."/>
            <person name="Ochsenreither K."/>
        </authorList>
    </citation>
    <scope>NUCLEOTIDE SEQUENCE [LARGE SCALE GENOMIC DNA]</scope>
    <source>
        <strain evidence="2 3">DSM 27192</strain>
    </source>
</reference>
<name>A0A427XYT8_9TREE</name>
<dbReference type="Proteomes" id="UP000279259">
    <property type="component" value="Unassembled WGS sequence"/>
</dbReference>
<feature type="region of interest" description="Disordered" evidence="1">
    <location>
        <begin position="1"/>
        <end position="45"/>
    </location>
</feature>
<evidence type="ECO:0000313" key="2">
    <source>
        <dbReference type="EMBL" id="RSH83967.1"/>
    </source>
</evidence>
<feature type="compositionally biased region" description="Low complexity" evidence="1">
    <location>
        <begin position="224"/>
        <end position="234"/>
    </location>
</feature>
<feature type="region of interest" description="Disordered" evidence="1">
    <location>
        <begin position="218"/>
        <end position="283"/>
    </location>
</feature>
<gene>
    <name evidence="2" type="ORF">EHS25_005211</name>
</gene>
<evidence type="ECO:0000313" key="3">
    <source>
        <dbReference type="Proteomes" id="UP000279259"/>
    </source>
</evidence>
<evidence type="ECO:0000256" key="1">
    <source>
        <dbReference type="SAM" id="MobiDB-lite"/>
    </source>
</evidence>